<organism evidence="1 2">
    <name type="scientific">Coprinellus micaceus</name>
    <name type="common">Glistening ink-cap mushroom</name>
    <name type="synonym">Coprinus micaceus</name>
    <dbReference type="NCBI Taxonomy" id="71717"/>
    <lineage>
        <taxon>Eukaryota</taxon>
        <taxon>Fungi</taxon>
        <taxon>Dikarya</taxon>
        <taxon>Basidiomycota</taxon>
        <taxon>Agaricomycotina</taxon>
        <taxon>Agaricomycetes</taxon>
        <taxon>Agaricomycetidae</taxon>
        <taxon>Agaricales</taxon>
        <taxon>Agaricineae</taxon>
        <taxon>Psathyrellaceae</taxon>
        <taxon>Coprinellus</taxon>
    </lineage>
</organism>
<dbReference type="AlphaFoldDB" id="A0A4Y7U324"/>
<sequence length="159" mass="18195">MPNLLNVYLSFDLDGNIDDTTTRVTTFNVEPEEDICEDVVPLADFIRGYGSSTSGLQSLHIRAADFFLDALYHLLRELHSLVEPTLEWVSMIHDTPDFLSLMQHQPPCLPRLQVLTFINYRGPDGFKIPHLRSFSESRGIRLTFSSYDVFENASRTDIQ</sequence>
<accession>A0A4Y7U324</accession>
<proteinExistence type="predicted"/>
<comment type="caution">
    <text evidence="1">The sequence shown here is derived from an EMBL/GenBank/DDBJ whole genome shotgun (WGS) entry which is preliminary data.</text>
</comment>
<reference evidence="1 2" key="1">
    <citation type="journal article" date="2019" name="Nat. Ecol. Evol.">
        <title>Megaphylogeny resolves global patterns of mushroom evolution.</title>
        <authorList>
            <person name="Varga T."/>
            <person name="Krizsan K."/>
            <person name="Foldi C."/>
            <person name="Dima B."/>
            <person name="Sanchez-Garcia M."/>
            <person name="Sanchez-Ramirez S."/>
            <person name="Szollosi G.J."/>
            <person name="Szarkandi J.G."/>
            <person name="Papp V."/>
            <person name="Albert L."/>
            <person name="Andreopoulos W."/>
            <person name="Angelini C."/>
            <person name="Antonin V."/>
            <person name="Barry K.W."/>
            <person name="Bougher N.L."/>
            <person name="Buchanan P."/>
            <person name="Buyck B."/>
            <person name="Bense V."/>
            <person name="Catcheside P."/>
            <person name="Chovatia M."/>
            <person name="Cooper J."/>
            <person name="Damon W."/>
            <person name="Desjardin D."/>
            <person name="Finy P."/>
            <person name="Geml J."/>
            <person name="Haridas S."/>
            <person name="Hughes K."/>
            <person name="Justo A."/>
            <person name="Karasinski D."/>
            <person name="Kautmanova I."/>
            <person name="Kiss B."/>
            <person name="Kocsube S."/>
            <person name="Kotiranta H."/>
            <person name="LaButti K.M."/>
            <person name="Lechner B.E."/>
            <person name="Liimatainen K."/>
            <person name="Lipzen A."/>
            <person name="Lukacs Z."/>
            <person name="Mihaltcheva S."/>
            <person name="Morgado L.N."/>
            <person name="Niskanen T."/>
            <person name="Noordeloos M.E."/>
            <person name="Ohm R.A."/>
            <person name="Ortiz-Santana B."/>
            <person name="Ovrebo C."/>
            <person name="Racz N."/>
            <person name="Riley R."/>
            <person name="Savchenko A."/>
            <person name="Shiryaev A."/>
            <person name="Soop K."/>
            <person name="Spirin V."/>
            <person name="Szebenyi C."/>
            <person name="Tomsovsky M."/>
            <person name="Tulloss R.E."/>
            <person name="Uehling J."/>
            <person name="Grigoriev I.V."/>
            <person name="Vagvolgyi C."/>
            <person name="Papp T."/>
            <person name="Martin F.M."/>
            <person name="Miettinen O."/>
            <person name="Hibbett D.S."/>
            <person name="Nagy L.G."/>
        </authorList>
    </citation>
    <scope>NUCLEOTIDE SEQUENCE [LARGE SCALE GENOMIC DNA]</scope>
    <source>
        <strain evidence="1 2">FP101781</strain>
    </source>
</reference>
<evidence type="ECO:0008006" key="3">
    <source>
        <dbReference type="Google" id="ProtNLM"/>
    </source>
</evidence>
<dbReference type="EMBL" id="QPFP01000001">
    <property type="protein sequence ID" value="TEB40192.1"/>
    <property type="molecule type" value="Genomic_DNA"/>
</dbReference>
<gene>
    <name evidence="1" type="ORF">FA13DRAFT_1784788</name>
</gene>
<name>A0A4Y7U324_COPMI</name>
<keyword evidence="2" id="KW-1185">Reference proteome</keyword>
<protein>
    <recommendedName>
        <fullName evidence="3">F-box domain-containing protein</fullName>
    </recommendedName>
</protein>
<evidence type="ECO:0000313" key="2">
    <source>
        <dbReference type="Proteomes" id="UP000298030"/>
    </source>
</evidence>
<dbReference type="Proteomes" id="UP000298030">
    <property type="component" value="Unassembled WGS sequence"/>
</dbReference>
<evidence type="ECO:0000313" key="1">
    <source>
        <dbReference type="EMBL" id="TEB40192.1"/>
    </source>
</evidence>